<dbReference type="OrthoDB" id="408899at2759"/>
<dbReference type="SUPFAM" id="SSF57802">
    <property type="entry name" value="Rubredoxin-like"/>
    <property type="match status" value="1"/>
</dbReference>
<feature type="transmembrane region" description="Helical" evidence="5">
    <location>
        <begin position="135"/>
        <end position="158"/>
    </location>
</feature>
<keyword evidence="1" id="KW-0813">Transport</keyword>
<dbReference type="PANTHER" id="PTHR48136">
    <property type="entry name" value="RUBREDOXIN-LIKE SUPERFAMILY PROTEIN"/>
    <property type="match status" value="1"/>
</dbReference>
<comment type="caution">
    <text evidence="7">The sequence shown here is derived from an EMBL/GenBank/DDBJ whole genome shotgun (WGS) entry which is preliminary data.</text>
</comment>
<dbReference type="EMBL" id="LFYR01000216">
    <property type="protein sequence ID" value="KMZ75006.1"/>
    <property type="molecule type" value="Genomic_DNA"/>
</dbReference>
<sequence>MAVPAPVILNSVITKRVIPSPLSSPLGLRPNPDQYALRSSFFSPSIHLLTLPPLIPASSGRFSMRVTSKKAYICRDCGYVYNDRTPFEKLPDKYSCPVCAAPKRRFRPYEPKVTKNANAKDVRQSRKSQLKRDEAIGNALPIGIVVGVVLLAALYFYLNNAF</sequence>
<evidence type="ECO:0000313" key="8">
    <source>
        <dbReference type="Proteomes" id="UP000036987"/>
    </source>
</evidence>
<proteinExistence type="predicted"/>
<dbReference type="AlphaFoldDB" id="A0A0K9Q129"/>
<keyword evidence="5" id="KW-1133">Transmembrane helix</keyword>
<dbReference type="OMA" id="RFRTYEP"/>
<organism evidence="7 8">
    <name type="scientific">Zostera marina</name>
    <name type="common">Eelgrass</name>
    <dbReference type="NCBI Taxonomy" id="29655"/>
    <lineage>
        <taxon>Eukaryota</taxon>
        <taxon>Viridiplantae</taxon>
        <taxon>Streptophyta</taxon>
        <taxon>Embryophyta</taxon>
        <taxon>Tracheophyta</taxon>
        <taxon>Spermatophyta</taxon>
        <taxon>Magnoliopsida</taxon>
        <taxon>Liliopsida</taxon>
        <taxon>Zosteraceae</taxon>
        <taxon>Zostera</taxon>
    </lineage>
</organism>
<dbReference type="PROSITE" id="PS50903">
    <property type="entry name" value="RUBREDOXIN_LIKE"/>
    <property type="match status" value="1"/>
</dbReference>
<dbReference type="Gene3D" id="2.20.28.10">
    <property type="match status" value="1"/>
</dbReference>
<dbReference type="GO" id="GO:0005506">
    <property type="term" value="F:iron ion binding"/>
    <property type="evidence" value="ECO:0007669"/>
    <property type="project" value="InterPro"/>
</dbReference>
<dbReference type="Pfam" id="PF00301">
    <property type="entry name" value="Rubredoxin"/>
    <property type="match status" value="1"/>
</dbReference>
<dbReference type="CDD" id="cd00730">
    <property type="entry name" value="rubredoxin"/>
    <property type="match status" value="1"/>
</dbReference>
<reference evidence="8" key="1">
    <citation type="journal article" date="2016" name="Nature">
        <title>The genome of the seagrass Zostera marina reveals angiosperm adaptation to the sea.</title>
        <authorList>
            <person name="Olsen J.L."/>
            <person name="Rouze P."/>
            <person name="Verhelst B."/>
            <person name="Lin Y.-C."/>
            <person name="Bayer T."/>
            <person name="Collen J."/>
            <person name="Dattolo E."/>
            <person name="De Paoli E."/>
            <person name="Dittami S."/>
            <person name="Maumus F."/>
            <person name="Michel G."/>
            <person name="Kersting A."/>
            <person name="Lauritano C."/>
            <person name="Lohaus R."/>
            <person name="Toepel M."/>
            <person name="Tonon T."/>
            <person name="Vanneste K."/>
            <person name="Amirebrahimi M."/>
            <person name="Brakel J."/>
            <person name="Bostroem C."/>
            <person name="Chovatia M."/>
            <person name="Grimwood J."/>
            <person name="Jenkins J.W."/>
            <person name="Jueterbock A."/>
            <person name="Mraz A."/>
            <person name="Stam W.T."/>
            <person name="Tice H."/>
            <person name="Bornberg-Bauer E."/>
            <person name="Green P.J."/>
            <person name="Pearson G.A."/>
            <person name="Procaccini G."/>
            <person name="Duarte C.M."/>
            <person name="Schmutz J."/>
            <person name="Reusch T.B.H."/>
            <person name="Van de Peer Y."/>
        </authorList>
    </citation>
    <scope>NUCLEOTIDE SEQUENCE [LARGE SCALE GENOMIC DNA]</scope>
    <source>
        <strain evidence="8">cv. Finnish</strain>
    </source>
</reference>
<gene>
    <name evidence="7" type="ORF">ZOSMA_11G00270</name>
</gene>
<keyword evidence="2" id="KW-0479">Metal-binding</keyword>
<keyword evidence="5" id="KW-0472">Membrane</keyword>
<protein>
    <submittedName>
        <fullName evidence="7">Rubredoxin</fullName>
    </submittedName>
</protein>
<evidence type="ECO:0000256" key="4">
    <source>
        <dbReference type="ARBA" id="ARBA00023004"/>
    </source>
</evidence>
<keyword evidence="8" id="KW-1185">Reference proteome</keyword>
<evidence type="ECO:0000259" key="6">
    <source>
        <dbReference type="PROSITE" id="PS50903"/>
    </source>
</evidence>
<evidence type="ECO:0000256" key="2">
    <source>
        <dbReference type="ARBA" id="ARBA00022723"/>
    </source>
</evidence>
<dbReference type="InterPro" id="IPR024934">
    <property type="entry name" value="Rubredoxin-like_dom"/>
</dbReference>
<keyword evidence="5" id="KW-0812">Transmembrane</keyword>
<keyword evidence="3" id="KW-0249">Electron transport</keyword>
<evidence type="ECO:0000256" key="5">
    <source>
        <dbReference type="SAM" id="Phobius"/>
    </source>
</evidence>
<evidence type="ECO:0000256" key="3">
    <source>
        <dbReference type="ARBA" id="ARBA00022982"/>
    </source>
</evidence>
<name>A0A0K9Q129_ZOSMR</name>
<accession>A0A0K9Q129</accession>
<evidence type="ECO:0000256" key="1">
    <source>
        <dbReference type="ARBA" id="ARBA00022448"/>
    </source>
</evidence>
<feature type="domain" description="Rubredoxin-like" evidence="6">
    <location>
        <begin position="69"/>
        <end position="109"/>
    </location>
</feature>
<dbReference type="PANTHER" id="PTHR48136:SF1">
    <property type="entry name" value="RUBREDOXIN-LIKE SUPERFAMILY PROTEIN"/>
    <property type="match status" value="1"/>
</dbReference>
<dbReference type="InterPro" id="IPR024935">
    <property type="entry name" value="Rubredoxin_dom"/>
</dbReference>
<keyword evidence="4" id="KW-0408">Iron</keyword>
<evidence type="ECO:0000313" key="7">
    <source>
        <dbReference type="EMBL" id="KMZ75006.1"/>
    </source>
</evidence>
<dbReference type="Proteomes" id="UP000036987">
    <property type="component" value="Unassembled WGS sequence"/>
</dbReference>